<dbReference type="InterPro" id="IPR015315">
    <property type="entry name" value="DUF1963"/>
</dbReference>
<keyword evidence="2" id="KW-1185">Reference proteome</keyword>
<name>A0AA42BSF9_9BACI</name>
<dbReference type="Gene3D" id="2.30.320.10">
    <property type="entry name" value="YwqG-like"/>
    <property type="match status" value="1"/>
</dbReference>
<evidence type="ECO:0000313" key="1">
    <source>
        <dbReference type="EMBL" id="MCP8968398.1"/>
    </source>
</evidence>
<dbReference type="Proteomes" id="UP001156102">
    <property type="component" value="Unassembled WGS sequence"/>
</dbReference>
<protein>
    <submittedName>
        <fullName evidence="1">YwqG family protein</fullName>
    </submittedName>
</protein>
<dbReference type="RefSeq" id="WP_254758311.1">
    <property type="nucleotide sequence ID" value="NZ_JANCLT010000003.1"/>
</dbReference>
<gene>
    <name evidence="1" type="ORF">NK662_07555</name>
</gene>
<dbReference type="InterPro" id="IPR035948">
    <property type="entry name" value="YwqG-like_sf"/>
</dbReference>
<dbReference type="PANTHER" id="PTHR36436">
    <property type="entry name" value="SLL5081 PROTEIN"/>
    <property type="match status" value="1"/>
</dbReference>
<sequence length="229" mass="25755">MKYIREMIEAYGLGHVRDEILETVFSCIKLVPAPDEPVPLGASKAGGAPHLPAGQEQPDPAFLCQVNLAEMEAPGLPAHGLLYFFYENGASRVLFHEGSAEHLAVSHAAGPYPECRILPERTEKLPQLFFEDEDDDLRFLQMLEELDPDSYENHQMLGVPFSVHGEVLEELAAELDMPAESLVLLLQLDSDQGNLGMTWGEMGMLYFCMTRQDLQERRFDRVYCLQQSL</sequence>
<organism evidence="1 2">
    <name type="scientific">Ectobacillus ponti</name>
    <dbReference type="NCBI Taxonomy" id="2961894"/>
    <lineage>
        <taxon>Bacteria</taxon>
        <taxon>Bacillati</taxon>
        <taxon>Bacillota</taxon>
        <taxon>Bacilli</taxon>
        <taxon>Bacillales</taxon>
        <taxon>Bacillaceae</taxon>
        <taxon>Ectobacillus</taxon>
    </lineage>
</organism>
<dbReference type="AlphaFoldDB" id="A0AA42BSF9"/>
<evidence type="ECO:0000313" key="2">
    <source>
        <dbReference type="Proteomes" id="UP001156102"/>
    </source>
</evidence>
<dbReference type="SUPFAM" id="SSF103032">
    <property type="entry name" value="Hypothetical protein YwqG"/>
    <property type="match status" value="1"/>
</dbReference>
<proteinExistence type="predicted"/>
<dbReference type="Pfam" id="PF09234">
    <property type="entry name" value="DUF1963"/>
    <property type="match status" value="1"/>
</dbReference>
<reference evidence="1" key="1">
    <citation type="submission" date="2022-07" db="EMBL/GenBank/DDBJ databases">
        <authorList>
            <person name="Li W.-J."/>
            <person name="Deng Q.-Q."/>
        </authorList>
    </citation>
    <scope>NUCLEOTIDE SEQUENCE</scope>
    <source>
        <strain evidence="1">SYSU M60031</strain>
    </source>
</reference>
<accession>A0AA42BSF9</accession>
<dbReference type="PANTHER" id="PTHR36436:SF6">
    <property type="entry name" value="SLL5081 PROTEIN"/>
    <property type="match status" value="1"/>
</dbReference>
<comment type="caution">
    <text evidence="1">The sequence shown here is derived from an EMBL/GenBank/DDBJ whole genome shotgun (WGS) entry which is preliminary data.</text>
</comment>
<dbReference type="EMBL" id="JANCLT010000003">
    <property type="protein sequence ID" value="MCP8968398.1"/>
    <property type="molecule type" value="Genomic_DNA"/>
</dbReference>